<evidence type="ECO:0000313" key="5">
    <source>
        <dbReference type="Proteomes" id="UP000051086"/>
    </source>
</evidence>
<proteinExistence type="predicted"/>
<dbReference type="AlphaFoldDB" id="A0A0P1FPD8"/>
<dbReference type="Proteomes" id="UP000051086">
    <property type="component" value="Unassembled WGS sequence"/>
</dbReference>
<dbReference type="Proteomes" id="UP000051887">
    <property type="component" value="Unassembled WGS sequence"/>
</dbReference>
<dbReference type="GO" id="GO:0008061">
    <property type="term" value="F:chitin binding"/>
    <property type="evidence" value="ECO:0007669"/>
    <property type="project" value="InterPro"/>
</dbReference>
<keyword evidence="5" id="KW-1185">Reference proteome</keyword>
<dbReference type="EMBL" id="CYSB01000025">
    <property type="protein sequence ID" value="CUH65325.1"/>
    <property type="molecule type" value="Genomic_DNA"/>
</dbReference>
<protein>
    <recommendedName>
        <fullName evidence="2">Chitin-binding type-2 domain-containing protein</fullName>
    </recommendedName>
</protein>
<dbReference type="EMBL" id="CYSC01000007">
    <property type="protein sequence ID" value="CUH70461.1"/>
    <property type="molecule type" value="Genomic_DNA"/>
</dbReference>
<dbReference type="OrthoDB" id="7875269at2"/>
<evidence type="ECO:0000313" key="6">
    <source>
        <dbReference type="Proteomes" id="UP000051887"/>
    </source>
</evidence>
<accession>A0A0P1FPD8</accession>
<evidence type="ECO:0000256" key="1">
    <source>
        <dbReference type="SAM" id="SignalP"/>
    </source>
</evidence>
<sequence>MYRTLVIAALLTVAPIMSHAMGCSSGHSQQAMSCADGTVWDETARACVKVTG</sequence>
<name>A0A0P1FPD8_9RHOB</name>
<dbReference type="InterPro" id="IPR002557">
    <property type="entry name" value="Chitin-bd_dom"/>
</dbReference>
<reference evidence="4 6" key="1">
    <citation type="submission" date="2015-09" db="EMBL/GenBank/DDBJ databases">
        <authorList>
            <consortium name="Swine Surveillance"/>
        </authorList>
    </citation>
    <scope>NUCLEOTIDE SEQUENCE [LARGE SCALE GENOMIC DNA]</scope>
    <source>
        <strain evidence="4 6">5120</strain>
    </source>
</reference>
<evidence type="ECO:0000313" key="4">
    <source>
        <dbReference type="EMBL" id="CUH70461.1"/>
    </source>
</evidence>
<feature type="domain" description="Chitin-binding type-2" evidence="2">
    <location>
        <begin position="23"/>
        <end position="48"/>
    </location>
</feature>
<feature type="signal peptide" evidence="1">
    <location>
        <begin position="1"/>
        <end position="20"/>
    </location>
</feature>
<dbReference type="RefSeq" id="WP_131727415.1">
    <property type="nucleotide sequence ID" value="NZ_CYSB01000025.1"/>
</dbReference>
<evidence type="ECO:0000259" key="2">
    <source>
        <dbReference type="Pfam" id="PF01607"/>
    </source>
</evidence>
<evidence type="ECO:0000313" key="3">
    <source>
        <dbReference type="EMBL" id="CUH65325.1"/>
    </source>
</evidence>
<organism evidence="4 6">
    <name type="scientific">Thalassovita autumnalis</name>
    <dbReference type="NCBI Taxonomy" id="2072972"/>
    <lineage>
        <taxon>Bacteria</taxon>
        <taxon>Pseudomonadati</taxon>
        <taxon>Pseudomonadota</taxon>
        <taxon>Alphaproteobacteria</taxon>
        <taxon>Rhodobacterales</taxon>
        <taxon>Roseobacteraceae</taxon>
        <taxon>Thalassovita</taxon>
    </lineage>
</organism>
<dbReference type="GO" id="GO:0005576">
    <property type="term" value="C:extracellular region"/>
    <property type="evidence" value="ECO:0007669"/>
    <property type="project" value="InterPro"/>
</dbReference>
<feature type="chain" id="PRO_5009792470" description="Chitin-binding type-2 domain-containing protein" evidence="1">
    <location>
        <begin position="21"/>
        <end position="52"/>
    </location>
</feature>
<reference evidence="3 5" key="2">
    <citation type="submission" date="2015-09" db="EMBL/GenBank/DDBJ databases">
        <authorList>
            <person name="Rodrigo-Torres L."/>
            <person name="Arahal D.R."/>
        </authorList>
    </citation>
    <scope>NUCLEOTIDE SEQUENCE [LARGE SCALE GENOMIC DNA]</scope>
    <source>
        <strain evidence="3 5">CECT 5118</strain>
    </source>
</reference>
<keyword evidence="1" id="KW-0732">Signal</keyword>
<dbReference type="Pfam" id="PF01607">
    <property type="entry name" value="CBM_14"/>
    <property type="match status" value="1"/>
</dbReference>
<gene>
    <name evidence="3" type="ORF">TL5118_01257</name>
    <name evidence="4" type="ORF">TL5120_00237</name>
</gene>